<evidence type="ECO:0000256" key="9">
    <source>
        <dbReference type="PIRSR" id="PIRSR628651-51"/>
    </source>
</evidence>
<evidence type="ECO:0000256" key="8">
    <source>
        <dbReference type="PIRSR" id="PIRSR628651-50"/>
    </source>
</evidence>
<keyword evidence="15" id="KW-1185">Reference proteome</keyword>
<gene>
    <name evidence="14" type="ORF">PFISCL1PPCAC_4955</name>
</gene>
<dbReference type="InterPro" id="IPR011011">
    <property type="entry name" value="Znf_FYVE_PHD"/>
</dbReference>
<dbReference type="GO" id="GO:0006355">
    <property type="term" value="P:regulation of DNA-templated transcription"/>
    <property type="evidence" value="ECO:0007669"/>
    <property type="project" value="TreeGrafter"/>
</dbReference>
<dbReference type="InterPro" id="IPR028651">
    <property type="entry name" value="ING_fam"/>
</dbReference>
<feature type="compositionally biased region" description="Polar residues" evidence="12">
    <location>
        <begin position="413"/>
        <end position="440"/>
    </location>
</feature>
<dbReference type="Proteomes" id="UP001432322">
    <property type="component" value="Unassembled WGS sequence"/>
</dbReference>
<feature type="binding site" evidence="9">
    <location>
        <position position="579"/>
    </location>
    <ligand>
        <name>Zn(2+)</name>
        <dbReference type="ChEBI" id="CHEBI:29105"/>
        <label>2</label>
    </ligand>
</feature>
<feature type="binding site" evidence="9">
    <location>
        <position position="559"/>
    </location>
    <ligand>
        <name>Zn(2+)</name>
        <dbReference type="ChEBI" id="CHEBI:29105"/>
        <label>1</label>
    </ligand>
</feature>
<feature type="binding site" evidence="9">
    <location>
        <position position="548"/>
    </location>
    <ligand>
        <name>Zn(2+)</name>
        <dbReference type="ChEBI" id="CHEBI:29105"/>
        <label>2</label>
    </ligand>
</feature>
<comment type="subunit">
    <text evidence="11">Component of an histone acetyltransferase complex. Interacts with H3K4me3 and to a lesser extent with H3K4me2.</text>
</comment>
<evidence type="ECO:0000259" key="13">
    <source>
        <dbReference type="PROSITE" id="PS50016"/>
    </source>
</evidence>
<feature type="region of interest" description="Disordered" evidence="12">
    <location>
        <begin position="147"/>
        <end position="340"/>
    </location>
</feature>
<feature type="region of interest" description="Disordered" evidence="12">
    <location>
        <begin position="401"/>
        <end position="523"/>
    </location>
</feature>
<dbReference type="SMART" id="SM01408">
    <property type="entry name" value="ING"/>
    <property type="match status" value="1"/>
</dbReference>
<dbReference type="Pfam" id="PF12998">
    <property type="entry name" value="ING"/>
    <property type="match status" value="1"/>
</dbReference>
<feature type="binding site" evidence="9">
    <location>
        <position position="535"/>
    </location>
    <ligand>
        <name>Zn(2+)</name>
        <dbReference type="ChEBI" id="CHEBI:29105"/>
        <label>1</label>
    </ligand>
</feature>
<feature type="domain" description="PHD-type" evidence="13">
    <location>
        <begin position="532"/>
        <end position="582"/>
    </location>
</feature>
<feature type="compositionally biased region" description="Basic and acidic residues" evidence="12">
    <location>
        <begin position="257"/>
        <end position="266"/>
    </location>
</feature>
<sequence>LDTPSRHMQYVEDIIELIEDVPDELQRRGGLIQDWERQAAEYKHEADKLTVRLNTDGNLRDDEKAIIFKKISEMLERAHDLTSKKCDMAAKCHRLVQALCERVTEYTYHCKLELEVDAPGCTTSIERNFLNETMMVAAAALNSSNAAFKPPVEKPSSRERVGSSSISRESTPMVVARSAVNIASKQRSRGSSVSSSRASSVQPFEQSAAQLQMQQRKRKQDRQRERTLQRQQSAAAAAAVPPLKDPMSAYMRKKKEREREERKLRESTFQVHANRERRERSVTSQARVIKPEPLDDGYESVPTPPPPAKPRNGPGRPPKTSRVPPIAPMVVKREEPEPIEEMEKEECYNTGMSDVDDDDLLAFLADEMPGGMADHGDLNLGLEDENLFDMASFGADLGKALEKIQKERPPSPLGQNMYGSLNAPTKSSAAGSSRYTNKNSSKADTKRQQQQQTQQRQYVSFGAGESMHGRPRKLTNRAEEMLGEMERKEKQRRLRDEEGMLGTSTSSYTKRDSRYSSVDDWSGMQEDDTDNTLYCYCQKPSDGTMVGCDGETCFYKWFHLTCLEMSSPPTVDPWYCPECRRERDRM</sequence>
<comment type="similarity">
    <text evidence="2 11">Belongs to the ING family.</text>
</comment>
<evidence type="ECO:0000313" key="14">
    <source>
        <dbReference type="EMBL" id="GMT13658.1"/>
    </source>
</evidence>
<dbReference type="PANTHER" id="PTHR10333">
    <property type="entry name" value="INHIBITOR OF GROWTH PROTEIN"/>
    <property type="match status" value="1"/>
</dbReference>
<name>A0AAV5V5M8_9BILA</name>
<feature type="binding site" evidence="9">
    <location>
        <position position="553"/>
    </location>
    <ligand>
        <name>Zn(2+)</name>
        <dbReference type="ChEBI" id="CHEBI:29105"/>
        <label>2</label>
    </ligand>
</feature>
<dbReference type="GO" id="GO:0006325">
    <property type="term" value="P:chromatin organization"/>
    <property type="evidence" value="ECO:0007669"/>
    <property type="project" value="UniProtKB-KW"/>
</dbReference>
<feature type="compositionally biased region" description="Low complexity" evidence="12">
    <location>
        <begin position="310"/>
        <end position="320"/>
    </location>
</feature>
<protein>
    <recommendedName>
        <fullName evidence="11">Inhibitor of growth protein</fullName>
    </recommendedName>
</protein>
<feature type="compositionally biased region" description="Basic and acidic residues" evidence="12">
    <location>
        <begin position="476"/>
        <end position="498"/>
    </location>
</feature>
<dbReference type="EMBL" id="BTSY01000002">
    <property type="protein sequence ID" value="GMT13658.1"/>
    <property type="molecule type" value="Genomic_DNA"/>
</dbReference>
<accession>A0AAV5V5M8</accession>
<comment type="domain">
    <text evidence="11">The PHD-type zinc finger mediates the binding to H3K4me3.</text>
</comment>
<evidence type="ECO:0000256" key="3">
    <source>
        <dbReference type="ARBA" id="ARBA00022723"/>
    </source>
</evidence>
<feature type="non-terminal residue" evidence="14">
    <location>
        <position position="1"/>
    </location>
</feature>
<dbReference type="PANTHER" id="PTHR10333:SF42">
    <property type="entry name" value="INHIBITOR OF GROWTH PROTEIN 5"/>
    <property type="match status" value="1"/>
</dbReference>
<comment type="function">
    <text evidence="11">Component of an histone acetyltransferase complex.</text>
</comment>
<dbReference type="InterPro" id="IPR024610">
    <property type="entry name" value="ING_N_histone-binding"/>
</dbReference>
<feature type="site" description="Histone H3K4me3 binding" evidence="8">
    <location>
        <position position="534"/>
    </location>
</feature>
<comment type="caution">
    <text evidence="14">The sequence shown here is derived from an EMBL/GenBank/DDBJ whole genome shotgun (WGS) entry which is preliminary data.</text>
</comment>
<evidence type="ECO:0000256" key="2">
    <source>
        <dbReference type="ARBA" id="ARBA00010210"/>
    </source>
</evidence>
<feature type="compositionally biased region" description="Low complexity" evidence="12">
    <location>
        <begin position="448"/>
        <end position="457"/>
    </location>
</feature>
<feature type="binding site" evidence="9">
    <location>
        <position position="537"/>
    </location>
    <ligand>
        <name>Zn(2+)</name>
        <dbReference type="ChEBI" id="CHEBI:29105"/>
        <label>1</label>
    </ligand>
</feature>
<dbReference type="PROSITE" id="PS01359">
    <property type="entry name" value="ZF_PHD_1"/>
    <property type="match status" value="1"/>
</dbReference>
<evidence type="ECO:0000256" key="12">
    <source>
        <dbReference type="SAM" id="MobiDB-lite"/>
    </source>
</evidence>
<evidence type="ECO:0000256" key="10">
    <source>
        <dbReference type="PROSITE-ProRule" id="PRU00146"/>
    </source>
</evidence>
<dbReference type="Gene3D" id="6.10.140.1740">
    <property type="match status" value="1"/>
</dbReference>
<dbReference type="InterPro" id="IPR019787">
    <property type="entry name" value="Znf_PHD-finger"/>
</dbReference>
<dbReference type="PROSITE" id="PS50016">
    <property type="entry name" value="ZF_PHD_2"/>
    <property type="match status" value="1"/>
</dbReference>
<comment type="subcellular location">
    <subcellularLocation>
        <location evidence="1 11">Nucleus</location>
    </subcellularLocation>
</comment>
<keyword evidence="5 9" id="KW-0862">Zinc</keyword>
<reference evidence="14" key="1">
    <citation type="submission" date="2023-10" db="EMBL/GenBank/DDBJ databases">
        <title>Genome assembly of Pristionchus species.</title>
        <authorList>
            <person name="Yoshida K."/>
            <person name="Sommer R.J."/>
        </authorList>
    </citation>
    <scope>NUCLEOTIDE SEQUENCE</scope>
    <source>
        <strain evidence="14">RS5133</strain>
    </source>
</reference>
<feature type="site" description="Histone H3K4me3 binding" evidence="8">
    <location>
        <position position="557"/>
    </location>
</feature>
<feature type="compositionally biased region" description="Basic and acidic residues" evidence="12">
    <location>
        <begin position="151"/>
        <end position="161"/>
    </location>
</feature>
<proteinExistence type="inferred from homology"/>
<dbReference type="InterPro" id="IPR019786">
    <property type="entry name" value="Zinc_finger_PHD-type_CS"/>
</dbReference>
<evidence type="ECO:0000256" key="1">
    <source>
        <dbReference type="ARBA" id="ARBA00004123"/>
    </source>
</evidence>
<keyword evidence="6 11" id="KW-0156">Chromatin regulator</keyword>
<feature type="compositionally biased region" description="Low complexity" evidence="12">
    <location>
        <begin position="189"/>
        <end position="200"/>
    </location>
</feature>
<keyword evidence="7 11" id="KW-0539">Nucleus</keyword>
<dbReference type="GO" id="GO:0008270">
    <property type="term" value="F:zinc ion binding"/>
    <property type="evidence" value="ECO:0007669"/>
    <property type="project" value="UniProtKB-KW"/>
</dbReference>
<dbReference type="SUPFAM" id="SSF57903">
    <property type="entry name" value="FYVE/PHD zinc finger"/>
    <property type="match status" value="1"/>
</dbReference>
<evidence type="ECO:0000256" key="11">
    <source>
        <dbReference type="RuleBase" id="RU361213"/>
    </source>
</evidence>
<evidence type="ECO:0000256" key="4">
    <source>
        <dbReference type="ARBA" id="ARBA00022771"/>
    </source>
</evidence>
<keyword evidence="3 9" id="KW-0479">Metal-binding</keyword>
<organism evidence="14 15">
    <name type="scientific">Pristionchus fissidentatus</name>
    <dbReference type="NCBI Taxonomy" id="1538716"/>
    <lineage>
        <taxon>Eukaryota</taxon>
        <taxon>Metazoa</taxon>
        <taxon>Ecdysozoa</taxon>
        <taxon>Nematoda</taxon>
        <taxon>Chromadorea</taxon>
        <taxon>Rhabditida</taxon>
        <taxon>Rhabditina</taxon>
        <taxon>Diplogasteromorpha</taxon>
        <taxon>Diplogasteroidea</taxon>
        <taxon>Neodiplogasteridae</taxon>
        <taxon>Pristionchus</taxon>
    </lineage>
</organism>
<evidence type="ECO:0000256" key="5">
    <source>
        <dbReference type="ARBA" id="ARBA00022833"/>
    </source>
</evidence>
<dbReference type="CDD" id="cd15505">
    <property type="entry name" value="PHD_ING"/>
    <property type="match status" value="1"/>
</dbReference>
<keyword evidence="4 10" id="KW-0863">Zinc-finger</keyword>
<dbReference type="SMART" id="SM00249">
    <property type="entry name" value="PHD"/>
    <property type="match status" value="1"/>
</dbReference>
<dbReference type="AlphaFoldDB" id="A0AAV5V5M8"/>
<feature type="site" description="Histone H3K4me3 binding" evidence="8">
    <location>
        <position position="545"/>
    </location>
</feature>
<dbReference type="InterPro" id="IPR013083">
    <property type="entry name" value="Znf_RING/FYVE/PHD"/>
</dbReference>
<feature type="binding site" evidence="9">
    <location>
        <position position="562"/>
    </location>
    <ligand>
        <name>Zn(2+)</name>
        <dbReference type="ChEBI" id="CHEBI:29105"/>
        <label>1</label>
    </ligand>
</feature>
<dbReference type="Gene3D" id="3.30.40.10">
    <property type="entry name" value="Zinc/RING finger domain, C3HC4 (zinc finger)"/>
    <property type="match status" value="1"/>
</dbReference>
<feature type="binding site" evidence="9">
    <location>
        <position position="576"/>
    </location>
    <ligand>
        <name>Zn(2+)</name>
        <dbReference type="ChEBI" id="CHEBI:29105"/>
        <label>2</label>
    </ligand>
</feature>
<dbReference type="GO" id="GO:0005634">
    <property type="term" value="C:nucleus"/>
    <property type="evidence" value="ECO:0007669"/>
    <property type="project" value="UniProtKB-SubCell"/>
</dbReference>
<feature type="site" description="Histone H3K4me3 binding" evidence="8">
    <location>
        <position position="549"/>
    </location>
</feature>
<evidence type="ECO:0000256" key="7">
    <source>
        <dbReference type="ARBA" id="ARBA00023242"/>
    </source>
</evidence>
<dbReference type="InterPro" id="IPR001965">
    <property type="entry name" value="Znf_PHD"/>
</dbReference>
<evidence type="ECO:0000313" key="15">
    <source>
        <dbReference type="Proteomes" id="UP001432322"/>
    </source>
</evidence>
<evidence type="ECO:0000256" key="6">
    <source>
        <dbReference type="ARBA" id="ARBA00022853"/>
    </source>
</evidence>